<name>A0A0M2SPA8_9STAP</name>
<dbReference type="AlphaFoldDB" id="A0A0M2SPA8"/>
<evidence type="ECO:0000313" key="1">
    <source>
        <dbReference type="EMBL" id="KKK34747.1"/>
    </source>
</evidence>
<comment type="caution">
    <text evidence="1">The sequence shown here is derived from an EMBL/GenBank/DDBJ whole genome shotgun (WGS) entry which is preliminary data.</text>
</comment>
<dbReference type="EMBL" id="LAYZ01000003">
    <property type="protein sequence ID" value="KKK34747.1"/>
    <property type="molecule type" value="Genomic_DNA"/>
</dbReference>
<protein>
    <submittedName>
        <fullName evidence="1">Uncharacterized protein</fullName>
    </submittedName>
</protein>
<accession>A0A0M2SPA8</accession>
<dbReference type="OrthoDB" id="2418159at2"/>
<reference evidence="1 2" key="1">
    <citation type="submission" date="2015-04" db="EMBL/GenBank/DDBJ databases">
        <title>Taxonomic description and genome sequence of Salinicoccus sediminis sp. nov., a novel hyper halotolerant bacterium isolated from marine sediment.</title>
        <authorList>
            <person name="Mathan Kumar R."/>
            <person name="Kaur G."/>
            <person name="Kumar N."/>
            <person name="Kumar A."/>
            <person name="Singh N.K."/>
            <person name="Kaur N."/>
            <person name="Mayilraj S."/>
        </authorList>
    </citation>
    <scope>NUCLEOTIDE SEQUENCE [LARGE SCALE GENOMIC DNA]</scope>
    <source>
        <strain evidence="1 2">SV-16</strain>
    </source>
</reference>
<dbReference type="RefSeq" id="WP_046514829.1">
    <property type="nucleotide sequence ID" value="NZ_LAYZ01000003.1"/>
</dbReference>
<keyword evidence="2" id="KW-1185">Reference proteome</keyword>
<evidence type="ECO:0000313" key="2">
    <source>
        <dbReference type="Proteomes" id="UP000034287"/>
    </source>
</evidence>
<proteinExistence type="predicted"/>
<sequence length="91" mass="10448">MAKKKEIVKFTIDFEFTEGEDTNAVISDIVSFHDGQNIHERMEKAESVAEDLGEGLKNKIIEDEFICVDITFFRSNLIKAFTLKPDYDSLK</sequence>
<gene>
    <name evidence="1" type="ORF">WN59_06880</name>
</gene>
<dbReference type="Proteomes" id="UP000034287">
    <property type="component" value="Unassembled WGS sequence"/>
</dbReference>
<organism evidence="1 2">
    <name type="scientific">Salinicoccus sediminis</name>
    <dbReference type="NCBI Taxonomy" id="1432562"/>
    <lineage>
        <taxon>Bacteria</taxon>
        <taxon>Bacillati</taxon>
        <taxon>Bacillota</taxon>
        <taxon>Bacilli</taxon>
        <taxon>Bacillales</taxon>
        <taxon>Staphylococcaceae</taxon>
        <taxon>Salinicoccus</taxon>
    </lineage>
</organism>
<dbReference type="PATRIC" id="fig|1432562.3.peg.1370"/>